<dbReference type="Gene3D" id="2.40.33.20">
    <property type="entry name" value="PK beta-barrel domain-like"/>
    <property type="match status" value="1"/>
</dbReference>
<dbReference type="GO" id="GO:0030151">
    <property type="term" value="F:molybdenum ion binding"/>
    <property type="evidence" value="ECO:0007669"/>
    <property type="project" value="InterPro"/>
</dbReference>
<dbReference type="SUPFAM" id="SSF50800">
    <property type="entry name" value="PK beta-barrel domain-like"/>
    <property type="match status" value="1"/>
</dbReference>
<dbReference type="OrthoDB" id="581532at2"/>
<keyword evidence="2" id="KW-1185">Reference proteome</keyword>
<protein>
    <submittedName>
        <fullName evidence="1">Molybdenum cofactor biosysynthesis protein</fullName>
    </submittedName>
</protein>
<dbReference type="InterPro" id="IPR052716">
    <property type="entry name" value="MOSC_domain"/>
</dbReference>
<dbReference type="GeneID" id="68868869"/>
<proteinExistence type="predicted"/>
<sequence>MITVTALWRHPIKSHGREAIKSVTLAPGQTMPWDRTWAVTHDKTKFDAQDPEWVACRNFMLGTLTPKLAGLWAKLDEETRTITLSHVDLGSLTFRPDDADDVQRFISWVTPLCPEDRLLPDGIASVPERGMTDSAFPSISVMNTASHAAVQDVLNQPLETERWRGNIWLDGLDAWAEFDWIDRDIAIGDTVLHVRERIKRCMHTAANPHNGVRDADTLGALRGQFGHQDFGIYAEVTKGGNISLGDKVEVL</sequence>
<dbReference type="Pfam" id="PF03476">
    <property type="entry name" value="MOSC_N"/>
    <property type="match status" value="1"/>
</dbReference>
<reference evidence="1 2" key="1">
    <citation type="submission" date="2014-01" db="EMBL/GenBank/DDBJ databases">
        <title>Sulfitobacter sp. H3 (MCCC 1A00686) Genome Sequencing.</title>
        <authorList>
            <person name="Lai Q."/>
            <person name="Hong Z."/>
        </authorList>
    </citation>
    <scope>NUCLEOTIDE SEQUENCE [LARGE SCALE GENOMIC DNA]</scope>
    <source>
        <strain evidence="1 2">H3</strain>
    </source>
</reference>
<accession>A0A073JGG4</accession>
<dbReference type="InterPro" id="IPR011037">
    <property type="entry name" value="Pyrv_Knase-like_insert_dom_sf"/>
</dbReference>
<comment type="caution">
    <text evidence="1">The sequence shown here is derived from an EMBL/GenBank/DDBJ whole genome shotgun (WGS) entry which is preliminary data.</text>
</comment>
<organism evidence="1 2">
    <name type="scientific">Pseudosulfitobacter pseudonitzschiae</name>
    <dbReference type="NCBI Taxonomy" id="1402135"/>
    <lineage>
        <taxon>Bacteria</taxon>
        <taxon>Pseudomonadati</taxon>
        <taxon>Pseudomonadota</taxon>
        <taxon>Alphaproteobacteria</taxon>
        <taxon>Rhodobacterales</taxon>
        <taxon>Roseobacteraceae</taxon>
        <taxon>Pseudosulfitobacter</taxon>
    </lineage>
</organism>
<dbReference type="Pfam" id="PF03473">
    <property type="entry name" value="MOSC"/>
    <property type="match status" value="1"/>
</dbReference>
<dbReference type="EMBL" id="JAMD01000003">
    <property type="protein sequence ID" value="KEJ96807.1"/>
    <property type="molecule type" value="Genomic_DNA"/>
</dbReference>
<dbReference type="RefSeq" id="WP_037924490.1">
    <property type="nucleotide sequence ID" value="NZ_CP054599.1"/>
</dbReference>
<name>A0A073JGG4_9RHOB</name>
<dbReference type="GO" id="GO:0030170">
    <property type="term" value="F:pyridoxal phosphate binding"/>
    <property type="evidence" value="ECO:0007669"/>
    <property type="project" value="InterPro"/>
</dbReference>
<dbReference type="PANTHER" id="PTHR36930">
    <property type="entry name" value="METAL-SULFUR CLUSTER BIOSYNTHESIS PROTEINS YUAD-RELATED"/>
    <property type="match status" value="1"/>
</dbReference>
<gene>
    <name evidence="1" type="ORF">SUH3_15760</name>
</gene>
<dbReference type="AlphaFoldDB" id="A0A073JGG4"/>
<dbReference type="GO" id="GO:0003824">
    <property type="term" value="F:catalytic activity"/>
    <property type="evidence" value="ECO:0007669"/>
    <property type="project" value="InterPro"/>
</dbReference>
<dbReference type="PROSITE" id="PS51340">
    <property type="entry name" value="MOSC"/>
    <property type="match status" value="1"/>
</dbReference>
<dbReference type="InterPro" id="IPR005302">
    <property type="entry name" value="MoCF_Sase_C"/>
</dbReference>
<dbReference type="Proteomes" id="UP000027746">
    <property type="component" value="Unassembled WGS sequence"/>
</dbReference>
<evidence type="ECO:0000313" key="2">
    <source>
        <dbReference type="Proteomes" id="UP000027746"/>
    </source>
</evidence>
<dbReference type="PANTHER" id="PTHR36930:SF1">
    <property type="entry name" value="MOSC DOMAIN-CONTAINING PROTEIN"/>
    <property type="match status" value="1"/>
</dbReference>
<dbReference type="InterPro" id="IPR005303">
    <property type="entry name" value="MOCOS_middle"/>
</dbReference>
<evidence type="ECO:0000313" key="1">
    <source>
        <dbReference type="EMBL" id="KEJ96807.1"/>
    </source>
</evidence>